<keyword evidence="2 7" id="KW-0813">Transport</keyword>
<dbReference type="PANTHER" id="PTHR30450:SF1">
    <property type="entry name" value="D-METHIONINE TRANSPORT SYSTEM PERMEASE PROTEIN METI-RELATED"/>
    <property type="match status" value="1"/>
</dbReference>
<evidence type="ECO:0000256" key="1">
    <source>
        <dbReference type="ARBA" id="ARBA00004651"/>
    </source>
</evidence>
<comment type="subcellular location">
    <subcellularLocation>
        <location evidence="1 7">Cell membrane</location>
        <topology evidence="1 7">Multi-pass membrane protein</topology>
    </subcellularLocation>
</comment>
<keyword evidence="3" id="KW-1003">Cell membrane</keyword>
<dbReference type="Gene3D" id="1.10.3720.10">
    <property type="entry name" value="MetI-like"/>
    <property type="match status" value="1"/>
</dbReference>
<dbReference type="STRING" id="1423806.FD15_GL000620"/>
<dbReference type="PATRIC" id="fig|1423806.3.peg.631"/>
<reference evidence="9 10" key="1">
    <citation type="journal article" date="2015" name="Genome Announc.">
        <title>Expanding the biotechnology potential of lactobacilli through comparative genomics of 213 strains and associated genera.</title>
        <authorList>
            <person name="Sun Z."/>
            <person name="Harris H.M."/>
            <person name="McCann A."/>
            <person name="Guo C."/>
            <person name="Argimon S."/>
            <person name="Zhang W."/>
            <person name="Yang X."/>
            <person name="Jeffery I.B."/>
            <person name="Cooney J.C."/>
            <person name="Kagawa T.F."/>
            <person name="Liu W."/>
            <person name="Song Y."/>
            <person name="Salvetti E."/>
            <person name="Wrobel A."/>
            <person name="Rasinkangas P."/>
            <person name="Parkhill J."/>
            <person name="Rea M.C."/>
            <person name="O'Sullivan O."/>
            <person name="Ritari J."/>
            <person name="Douillard F.P."/>
            <person name="Paul Ross R."/>
            <person name="Yang R."/>
            <person name="Briner A.E."/>
            <person name="Felis G.E."/>
            <person name="de Vos W.M."/>
            <person name="Barrangou R."/>
            <person name="Klaenhammer T.R."/>
            <person name="Caufield P.W."/>
            <person name="Cui Y."/>
            <person name="Zhang H."/>
            <person name="O'Toole P.W."/>
        </authorList>
    </citation>
    <scope>NUCLEOTIDE SEQUENCE [LARGE SCALE GENOMIC DNA]</scope>
    <source>
        <strain evidence="9 10">DSM 21376</strain>
    </source>
</reference>
<evidence type="ECO:0000313" key="10">
    <source>
        <dbReference type="Proteomes" id="UP000050961"/>
    </source>
</evidence>
<dbReference type="Proteomes" id="UP000050961">
    <property type="component" value="Unassembled WGS sequence"/>
</dbReference>
<dbReference type="eggNOG" id="COG2011">
    <property type="taxonomic scope" value="Bacteria"/>
</dbReference>
<dbReference type="PANTHER" id="PTHR30450">
    <property type="entry name" value="ABC TRANSPORTER PERMEASE"/>
    <property type="match status" value="1"/>
</dbReference>
<name>A0A023CY74_9LACO</name>
<protein>
    <submittedName>
        <fullName evidence="9">Abc superfamily atp binding cassette transporter, membrane protein</fullName>
    </submittedName>
</protein>
<feature type="transmembrane region" description="Helical" evidence="7">
    <location>
        <begin position="197"/>
        <end position="219"/>
    </location>
</feature>
<dbReference type="RefSeq" id="WP_034988599.1">
    <property type="nucleotide sequence ID" value="NZ_AYZF01000008.1"/>
</dbReference>
<dbReference type="EMBL" id="AYZF01000008">
    <property type="protein sequence ID" value="KRN07052.1"/>
    <property type="molecule type" value="Genomic_DNA"/>
</dbReference>
<dbReference type="SUPFAM" id="SSF161098">
    <property type="entry name" value="MetI-like"/>
    <property type="match status" value="1"/>
</dbReference>
<evidence type="ECO:0000256" key="6">
    <source>
        <dbReference type="ARBA" id="ARBA00023136"/>
    </source>
</evidence>
<feature type="transmembrane region" description="Helical" evidence="7">
    <location>
        <begin position="71"/>
        <end position="90"/>
    </location>
</feature>
<dbReference type="GO" id="GO:0048473">
    <property type="term" value="P:D-methionine transmembrane transport"/>
    <property type="evidence" value="ECO:0007669"/>
    <property type="project" value="TreeGrafter"/>
</dbReference>
<dbReference type="InterPro" id="IPR051322">
    <property type="entry name" value="AA_ABC_Transporter_Permease"/>
</dbReference>
<evidence type="ECO:0000256" key="5">
    <source>
        <dbReference type="ARBA" id="ARBA00022989"/>
    </source>
</evidence>
<dbReference type="Pfam" id="PF00528">
    <property type="entry name" value="BPD_transp_1"/>
    <property type="match status" value="1"/>
</dbReference>
<keyword evidence="4 7" id="KW-0812">Transmembrane</keyword>
<accession>A0A023CY74</accession>
<comment type="caution">
    <text evidence="9">The sequence shown here is derived from an EMBL/GenBank/DDBJ whole genome shotgun (WGS) entry which is preliminary data.</text>
</comment>
<evidence type="ECO:0000256" key="3">
    <source>
        <dbReference type="ARBA" id="ARBA00022475"/>
    </source>
</evidence>
<feature type="transmembrane region" description="Helical" evidence="7">
    <location>
        <begin position="96"/>
        <end position="114"/>
    </location>
</feature>
<evidence type="ECO:0000313" key="9">
    <source>
        <dbReference type="EMBL" id="KRN07052.1"/>
    </source>
</evidence>
<feature type="domain" description="ABC transmembrane type-1" evidence="8">
    <location>
        <begin position="22"/>
        <end position="216"/>
    </location>
</feature>
<dbReference type="OrthoDB" id="9793490at2"/>
<evidence type="ECO:0000256" key="7">
    <source>
        <dbReference type="RuleBase" id="RU363032"/>
    </source>
</evidence>
<evidence type="ECO:0000259" key="8">
    <source>
        <dbReference type="PROSITE" id="PS50928"/>
    </source>
</evidence>
<dbReference type="InterPro" id="IPR000515">
    <property type="entry name" value="MetI-like"/>
</dbReference>
<feature type="transmembrane region" description="Helical" evidence="7">
    <location>
        <begin position="26"/>
        <end position="50"/>
    </location>
</feature>
<evidence type="ECO:0000256" key="2">
    <source>
        <dbReference type="ARBA" id="ARBA00022448"/>
    </source>
</evidence>
<dbReference type="CDD" id="cd06261">
    <property type="entry name" value="TM_PBP2"/>
    <property type="match status" value="1"/>
</dbReference>
<comment type="similarity">
    <text evidence="7">Belongs to the binding-protein-dependent transport system permease family.</text>
</comment>
<sequence>MSIFNTLFPNVAAISDEFIQSTLETVYMVFVTAIFAFTIGLFLGIALLVTKNEKLLYNKVVYNILDKIVNLIRSIPFIILMALLVSLTRFIVHTTIGTNAAIVPIVIAIIPFYARQVENVLLDVDINLVETAQAMGWGVFKIVWSVYLREARKGIIRITALTTISIVSLSAMAGVVGGGGLGNLAINYGYNRFQNDVTFLATLVILLIVLLTQSISTLITKILKH</sequence>
<dbReference type="InterPro" id="IPR035906">
    <property type="entry name" value="MetI-like_sf"/>
</dbReference>
<dbReference type="PROSITE" id="PS50928">
    <property type="entry name" value="ABC_TM1"/>
    <property type="match status" value="1"/>
</dbReference>
<organism evidence="9 10">
    <name type="scientific">Liquorilactobacillus sucicola DSM 21376 = JCM 15457</name>
    <dbReference type="NCBI Taxonomy" id="1423806"/>
    <lineage>
        <taxon>Bacteria</taxon>
        <taxon>Bacillati</taxon>
        <taxon>Bacillota</taxon>
        <taxon>Bacilli</taxon>
        <taxon>Lactobacillales</taxon>
        <taxon>Lactobacillaceae</taxon>
        <taxon>Liquorilactobacillus</taxon>
    </lineage>
</organism>
<proteinExistence type="inferred from homology"/>
<feature type="transmembrane region" description="Helical" evidence="7">
    <location>
        <begin position="155"/>
        <end position="177"/>
    </location>
</feature>
<gene>
    <name evidence="9" type="ORF">FD15_GL000620</name>
</gene>
<dbReference type="GO" id="GO:0005886">
    <property type="term" value="C:plasma membrane"/>
    <property type="evidence" value="ECO:0007669"/>
    <property type="project" value="UniProtKB-SubCell"/>
</dbReference>
<evidence type="ECO:0000256" key="4">
    <source>
        <dbReference type="ARBA" id="ARBA00022692"/>
    </source>
</evidence>
<keyword evidence="10" id="KW-1185">Reference proteome</keyword>
<keyword evidence="6 7" id="KW-0472">Membrane</keyword>
<dbReference type="AlphaFoldDB" id="A0A023CY74"/>
<keyword evidence="5 7" id="KW-1133">Transmembrane helix</keyword>